<dbReference type="InterPro" id="IPR027992">
    <property type="entry name" value="tRNA_bind_dom"/>
</dbReference>
<evidence type="ECO:0000256" key="5">
    <source>
        <dbReference type="ARBA" id="ARBA00022741"/>
    </source>
</evidence>
<feature type="binding site" evidence="11">
    <location>
        <position position="719"/>
    </location>
    <ligand>
        <name>acetyl-CoA</name>
        <dbReference type="ChEBI" id="CHEBI:57288"/>
    </ligand>
</feature>
<feature type="domain" description="Possible tRNA binding" evidence="16">
    <location>
        <begin position="762"/>
        <end position="986"/>
    </location>
</feature>
<comment type="catalytic activity">
    <reaction evidence="9 11">
        <text>a cytidine in 18S rRNA + acetyl-CoA + ATP + H2O = an N(4)-acetylcytidine in 18S rRNA + ADP + phosphate + CoA + H(+)</text>
        <dbReference type="Rhea" id="RHEA:51424"/>
        <dbReference type="Rhea" id="RHEA-COMP:13575"/>
        <dbReference type="Rhea" id="RHEA-COMP:13576"/>
        <dbReference type="ChEBI" id="CHEBI:15377"/>
        <dbReference type="ChEBI" id="CHEBI:15378"/>
        <dbReference type="ChEBI" id="CHEBI:30616"/>
        <dbReference type="ChEBI" id="CHEBI:43474"/>
        <dbReference type="ChEBI" id="CHEBI:57287"/>
        <dbReference type="ChEBI" id="CHEBI:57288"/>
        <dbReference type="ChEBI" id="CHEBI:74900"/>
        <dbReference type="ChEBI" id="CHEBI:82748"/>
        <dbReference type="ChEBI" id="CHEBI:456216"/>
    </reaction>
</comment>
<keyword evidence="7 11" id="KW-0539">Nucleus</keyword>
<evidence type="ECO:0000259" key="13">
    <source>
        <dbReference type="Pfam" id="PF05127"/>
    </source>
</evidence>
<evidence type="ECO:0000256" key="2">
    <source>
        <dbReference type="ARBA" id="ARBA00022552"/>
    </source>
</evidence>
<dbReference type="InterPro" id="IPR000182">
    <property type="entry name" value="GNAT_dom"/>
</dbReference>
<dbReference type="GO" id="GO:0051391">
    <property type="term" value="P:tRNA acetylation"/>
    <property type="evidence" value="ECO:0007669"/>
    <property type="project" value="UniProtKB-UniRule"/>
</dbReference>
<comment type="subcellular location">
    <subcellularLocation>
        <location evidence="1 11">Nucleus</location>
        <location evidence="1 11">Nucleolus</location>
    </subcellularLocation>
</comment>
<dbReference type="PANTHER" id="PTHR10925">
    <property type="entry name" value="N-ACETYLTRANSFERASE 10"/>
    <property type="match status" value="1"/>
</dbReference>
<comment type="catalytic activity">
    <reaction evidence="11">
        <text>a cytidine in tRNA + acetyl-CoA + ATP + H2O = an N(4)-acetylcytidine in tRNA + ADP + phosphate + CoA + H(+)</text>
        <dbReference type="Rhea" id="RHEA:53876"/>
        <dbReference type="Rhea" id="RHEA-COMP:13670"/>
        <dbReference type="Rhea" id="RHEA-COMP:13671"/>
        <dbReference type="ChEBI" id="CHEBI:15377"/>
        <dbReference type="ChEBI" id="CHEBI:15378"/>
        <dbReference type="ChEBI" id="CHEBI:30616"/>
        <dbReference type="ChEBI" id="CHEBI:43474"/>
        <dbReference type="ChEBI" id="CHEBI:57287"/>
        <dbReference type="ChEBI" id="CHEBI:57288"/>
        <dbReference type="ChEBI" id="CHEBI:74900"/>
        <dbReference type="ChEBI" id="CHEBI:82748"/>
        <dbReference type="ChEBI" id="CHEBI:456216"/>
    </reaction>
</comment>
<dbReference type="HAMAP" id="MF_03211">
    <property type="entry name" value="RNA_acetyltr_Nat10"/>
    <property type="match status" value="1"/>
</dbReference>
<dbReference type="Gene3D" id="3.40.50.11040">
    <property type="match status" value="1"/>
</dbReference>
<dbReference type="SUPFAM" id="SSF55729">
    <property type="entry name" value="Acyl-CoA N-acyltransferases (Nat)"/>
    <property type="match status" value="1"/>
</dbReference>
<feature type="domain" description="TmcA/NAT10 N-terminal" evidence="14">
    <location>
        <begin position="9"/>
        <end position="201"/>
    </location>
</feature>
<accession>A0A914DZU2</accession>
<keyword evidence="12" id="KW-0175">Coiled coil</keyword>
<dbReference type="GO" id="GO:0030686">
    <property type="term" value="C:90S preribosome"/>
    <property type="evidence" value="ECO:0007669"/>
    <property type="project" value="TreeGrafter"/>
</dbReference>
<dbReference type="Proteomes" id="UP000887540">
    <property type="component" value="Unplaced"/>
</dbReference>
<evidence type="ECO:0000256" key="4">
    <source>
        <dbReference type="ARBA" id="ARBA00022694"/>
    </source>
</evidence>
<evidence type="ECO:0000256" key="7">
    <source>
        <dbReference type="ARBA" id="ARBA00023242"/>
    </source>
</evidence>
<dbReference type="InterPro" id="IPR032672">
    <property type="entry name" value="TmcA/NAT10/Kre33"/>
</dbReference>
<dbReference type="Pfam" id="PF13718">
    <property type="entry name" value="GNAT_acetyltr_2"/>
    <property type="match status" value="1"/>
</dbReference>
<organism evidence="17 18">
    <name type="scientific">Acrobeloides nanus</name>
    <dbReference type="NCBI Taxonomy" id="290746"/>
    <lineage>
        <taxon>Eukaryota</taxon>
        <taxon>Metazoa</taxon>
        <taxon>Ecdysozoa</taxon>
        <taxon>Nematoda</taxon>
        <taxon>Chromadorea</taxon>
        <taxon>Rhabditida</taxon>
        <taxon>Tylenchina</taxon>
        <taxon>Cephalobomorpha</taxon>
        <taxon>Cephaloboidea</taxon>
        <taxon>Cephalobidae</taxon>
        <taxon>Acrobeloides</taxon>
    </lineage>
</organism>
<dbReference type="AlphaFoldDB" id="A0A914DZU2"/>
<feature type="binding site" evidence="11">
    <location>
        <begin position="622"/>
        <end position="624"/>
    </location>
    <ligand>
        <name>acetyl-CoA</name>
        <dbReference type="ChEBI" id="CHEBI:57288"/>
    </ligand>
</feature>
<keyword evidence="6 11" id="KW-0067">ATP-binding</keyword>
<dbReference type="GO" id="GO:0000049">
    <property type="term" value="F:tRNA binding"/>
    <property type="evidence" value="ECO:0007669"/>
    <property type="project" value="TreeGrafter"/>
</dbReference>
<dbReference type="InterPro" id="IPR033688">
    <property type="entry name" value="NAT10"/>
</dbReference>
<dbReference type="Gene3D" id="3.40.630.30">
    <property type="match status" value="1"/>
</dbReference>
<keyword evidence="3 11" id="KW-0808">Transferase</keyword>
<evidence type="ECO:0000256" key="12">
    <source>
        <dbReference type="SAM" id="Coils"/>
    </source>
</evidence>
<dbReference type="FunFam" id="3.40.50.300:FF:002218">
    <property type="entry name" value="tRNA(Met) cytidine acetyltransferase TmcA"/>
    <property type="match status" value="1"/>
</dbReference>
<sequence>MGLKKLDNRIRVLIENGVALGHRSMFVIVGDKGRDQVEKLHHILSKAKVSARPSVLWCYKKELGFSSHRKKRMNEIKKKISSGKMNVRQDDPFEIFISTTQIRYCYYADSHKILGNTFGMLVLQDFEAITPNLLARTIETVEGGGLVVLLLQSVNSLRQLYTMTMDVHNRYRTESHAEIVARFNERFILSLASCKACAVMDDQLNILPISSHIAKIEHMPTDLKTEVSSKMEELEKLQDSMSDTKPIGPLLKRCRTADQGKVLLRLLDVITEKSLKATCSITAARGRGKSAAMGLAVAGAIGFGYTNIFVTSPSPENLKTFFEFIIKGFEAMDLHEHTDYELVQSTDPEFNKALVRINVFRDHRQTIQYISPTDSSKLGQAELVVIDEAAAIPLPYVKDLINGPYLVFLASTINGYEGTGRSLSLKLLQQLREQAAGVIKNEKGEQKMAVRKLHELTLEESIRYRPGDPIELWLNKVLCLDATNAHHMVSGTPPPKKCELYYVNRDTLFSFHKASETFLTNLMSIYVSAHYRNTPNDLQMLSDAPAHHLFVLMGPVDETQTKLPEILAVVQVGLEGNLSKKTVSESLSRGKRASGDLLPWTISQQFLDNDFPTLSGARIIRIAVHPDFQSMGYGSRALQLLQQYYQGEIPIEKKDDGFSKKASVKTIDDESLSLLDEQVAPRSNMPPLLMRLNERVPETLDYLGVSFGLTLNLLKFWKKASYVPVYLRQTTNELTGEHTCIMLKILEEKKTANGMETGSLRWLDVYYSEFRKRFISLLGFEFAKFPPHTALSLLHMKNIAVTNESTNKNRKVLTREELSLFLSNTDLKRLSQYARNMVDHHLITDLLPAVANLYFNDKLDPNLQINLIQSAILIGLGLQHKTVDKLIKELDMQPNQILALFSKGIRKLSEYFDRLCMSAIEERAATAITLEDVNMEPTARSLEEDLKEAEKEIKNRQKRDKERLMKELGTLKEFAVKGTDDDWSNALDEVNLQTAKKAGGIISVKSNRQEKLANLDEDLAKLEPKKKKKKRKHE</sequence>
<evidence type="ECO:0000259" key="16">
    <source>
        <dbReference type="Pfam" id="PF13725"/>
    </source>
</evidence>
<evidence type="ECO:0000256" key="11">
    <source>
        <dbReference type="HAMAP-Rule" id="MF_03211"/>
    </source>
</evidence>
<evidence type="ECO:0000313" key="17">
    <source>
        <dbReference type="Proteomes" id="UP000887540"/>
    </source>
</evidence>
<keyword evidence="17" id="KW-1185">Reference proteome</keyword>
<evidence type="ECO:0000259" key="15">
    <source>
        <dbReference type="Pfam" id="PF13718"/>
    </source>
</evidence>
<feature type="domain" description="N-acetyltransferase" evidence="15">
    <location>
        <begin position="522"/>
        <end position="746"/>
    </location>
</feature>
<dbReference type="CDD" id="cd04301">
    <property type="entry name" value="NAT_SF"/>
    <property type="match status" value="1"/>
</dbReference>
<dbReference type="Pfam" id="PF13725">
    <property type="entry name" value="tRNA_bind_2"/>
    <property type="match status" value="1"/>
</dbReference>
<dbReference type="InterPro" id="IPR016181">
    <property type="entry name" value="Acyl_CoA_acyltransferase"/>
</dbReference>
<dbReference type="WBParaSite" id="ACRNAN_scaffold4575.g12431.t1">
    <property type="protein sequence ID" value="ACRNAN_scaffold4575.g12431.t1"/>
    <property type="gene ID" value="ACRNAN_scaffold4575.g12431"/>
</dbReference>
<evidence type="ECO:0000256" key="8">
    <source>
        <dbReference type="ARBA" id="ARBA00023315"/>
    </source>
</evidence>
<evidence type="ECO:0000256" key="6">
    <source>
        <dbReference type="ARBA" id="ARBA00022840"/>
    </source>
</evidence>
<comment type="function">
    <text evidence="11">RNA cytidine acetyltransferase with specificity toward both 18S rRNA and tRNAs. Catalyzes the formation of N(4)-acetylcytidine (ac4C) in 18S rRNA. Required for early nucleolar cleavages of precursor rRNA at sites A0, A1 and A2 during 18S rRNA synthesis. Catalyzes the formation of ac4C in serine and leucine tRNAs. Requires a tRNA-binding adapter protein for full tRNA acetyltransferase activity but not for 18S rRNA acetylation.</text>
</comment>
<keyword evidence="4 11" id="KW-0819">tRNA processing</keyword>
<keyword evidence="8 11" id="KW-0012">Acyltransferase</keyword>
<dbReference type="InterPro" id="IPR027417">
    <property type="entry name" value="P-loop_NTPase"/>
</dbReference>
<evidence type="ECO:0000259" key="14">
    <source>
        <dbReference type="Pfam" id="PF08351"/>
    </source>
</evidence>
<dbReference type="Pfam" id="PF08351">
    <property type="entry name" value="TmcA_N"/>
    <property type="match status" value="1"/>
</dbReference>
<dbReference type="InterPro" id="IPR013562">
    <property type="entry name" value="TmcA/NAT10_N"/>
</dbReference>
<dbReference type="Pfam" id="PF05127">
    <property type="entry name" value="NAT10_TcmA_helicase"/>
    <property type="match status" value="1"/>
</dbReference>
<dbReference type="GO" id="GO:0005524">
    <property type="term" value="F:ATP binding"/>
    <property type="evidence" value="ECO:0007669"/>
    <property type="project" value="UniProtKB-UniRule"/>
</dbReference>
<feature type="domain" description="TcmA/NAT10 helicase" evidence="13">
    <location>
        <begin position="281"/>
        <end position="481"/>
    </location>
</feature>
<evidence type="ECO:0000256" key="3">
    <source>
        <dbReference type="ARBA" id="ARBA00022679"/>
    </source>
</evidence>
<evidence type="ECO:0000313" key="18">
    <source>
        <dbReference type="WBParaSite" id="ACRNAN_scaffold4575.g12431.t1"/>
    </source>
</evidence>
<feature type="binding site" evidence="11">
    <location>
        <begin position="286"/>
        <end position="295"/>
    </location>
    <ligand>
        <name>ATP</name>
        <dbReference type="ChEBI" id="CHEBI:30616"/>
    </ligand>
</feature>
<evidence type="ECO:0000256" key="9">
    <source>
        <dbReference type="ARBA" id="ARBA00052133"/>
    </source>
</evidence>
<protein>
    <recommendedName>
        <fullName evidence="10 11">RNA cytidine acetyltransferase</fullName>
        <ecNumber evidence="11">2.3.1.-</ecNumber>
    </recommendedName>
    <alternativeName>
        <fullName evidence="11">18S rRNA cytosine acetyltransferase</fullName>
    </alternativeName>
</protein>
<name>A0A914DZU2_9BILA</name>
<dbReference type="PANTHER" id="PTHR10925:SF5">
    <property type="entry name" value="RNA CYTIDINE ACETYLTRANSFERASE"/>
    <property type="match status" value="1"/>
</dbReference>
<keyword evidence="5 11" id="KW-0547">Nucleotide-binding</keyword>
<proteinExistence type="inferred from homology"/>
<dbReference type="FunFam" id="3.40.50.11040:FF:000002">
    <property type="entry name" value="RNA cytidine acetyltransferase"/>
    <property type="match status" value="1"/>
</dbReference>
<reference evidence="18" key="1">
    <citation type="submission" date="2022-11" db="UniProtKB">
        <authorList>
            <consortium name="WormBaseParasite"/>
        </authorList>
    </citation>
    <scope>IDENTIFICATION</scope>
</reference>
<dbReference type="GO" id="GO:0005730">
    <property type="term" value="C:nucleolus"/>
    <property type="evidence" value="ECO:0007669"/>
    <property type="project" value="UniProtKB-SubCell"/>
</dbReference>
<dbReference type="Gene3D" id="3.40.50.300">
    <property type="entry name" value="P-loop containing nucleotide triphosphate hydrolases"/>
    <property type="match status" value="1"/>
</dbReference>
<evidence type="ECO:0000256" key="10">
    <source>
        <dbReference type="ARBA" id="ARBA00068357"/>
    </source>
</evidence>
<evidence type="ECO:0000256" key="1">
    <source>
        <dbReference type="ARBA" id="ARBA00004604"/>
    </source>
</evidence>
<dbReference type="EC" id="2.3.1.-" evidence="11"/>
<feature type="coiled-coil region" evidence="12">
    <location>
        <begin position="939"/>
        <end position="967"/>
    </location>
</feature>
<feature type="binding site" evidence="11">
    <location>
        <begin position="629"/>
        <end position="635"/>
    </location>
    <ligand>
        <name>acetyl-CoA</name>
        <dbReference type="ChEBI" id="CHEBI:57288"/>
    </ligand>
</feature>
<dbReference type="GO" id="GO:1904812">
    <property type="term" value="P:rRNA acetylation involved in maturation of SSU-rRNA"/>
    <property type="evidence" value="ECO:0007669"/>
    <property type="project" value="InterPro"/>
</dbReference>
<comment type="similarity">
    <text evidence="11">Belongs to the RNA cytidine acetyltransferase family. NAT10 subfamily.</text>
</comment>
<feature type="binding site" evidence="11">
    <location>
        <position position="463"/>
    </location>
    <ligand>
        <name>ATP</name>
        <dbReference type="ChEBI" id="CHEBI:30616"/>
    </ligand>
</feature>
<dbReference type="GO" id="GO:1990883">
    <property type="term" value="F:18S rRNA cytidine N-acetyltransferase activity"/>
    <property type="evidence" value="ECO:0007669"/>
    <property type="project" value="TreeGrafter"/>
</dbReference>
<keyword evidence="2 11" id="KW-0698">rRNA processing</keyword>
<dbReference type="InterPro" id="IPR007807">
    <property type="entry name" value="TcmA/NAT10_helicase"/>
</dbReference>